<dbReference type="InterPro" id="IPR050951">
    <property type="entry name" value="Retrovirus_Pol_polyprotein"/>
</dbReference>
<dbReference type="CDD" id="cd01647">
    <property type="entry name" value="RT_LTR"/>
    <property type="match status" value="1"/>
</dbReference>
<dbReference type="SUPFAM" id="SSF56672">
    <property type="entry name" value="DNA/RNA polymerases"/>
    <property type="match status" value="1"/>
</dbReference>
<proteinExistence type="predicted"/>
<gene>
    <name evidence="2" type="primary">TY3B-I_1408</name>
    <name evidence="2" type="ORF">AVEN_252462_1</name>
</gene>
<evidence type="ECO:0000259" key="1">
    <source>
        <dbReference type="Pfam" id="PF00078"/>
    </source>
</evidence>
<dbReference type="OrthoDB" id="6511645at2759"/>
<dbReference type="Proteomes" id="UP000499080">
    <property type="component" value="Unassembled WGS sequence"/>
</dbReference>
<accession>A0A4Y2ASY9</accession>
<dbReference type="EMBL" id="BGPR01000028">
    <property type="protein sequence ID" value="GBL82295.1"/>
    <property type="molecule type" value="Genomic_DNA"/>
</dbReference>
<evidence type="ECO:0000313" key="2">
    <source>
        <dbReference type="EMBL" id="GBL82295.1"/>
    </source>
</evidence>
<dbReference type="InterPro" id="IPR043502">
    <property type="entry name" value="DNA/RNA_pol_sf"/>
</dbReference>
<reference evidence="2 3" key="1">
    <citation type="journal article" date="2019" name="Sci. Rep.">
        <title>Orb-weaving spider Araneus ventricosus genome elucidates the spidroin gene catalogue.</title>
        <authorList>
            <person name="Kono N."/>
            <person name="Nakamura H."/>
            <person name="Ohtoshi R."/>
            <person name="Moran D.A.P."/>
            <person name="Shinohara A."/>
            <person name="Yoshida Y."/>
            <person name="Fujiwara M."/>
            <person name="Mori M."/>
            <person name="Tomita M."/>
            <person name="Arakawa K."/>
        </authorList>
    </citation>
    <scope>NUCLEOTIDE SEQUENCE [LARGE SCALE GENOMIC DNA]</scope>
</reference>
<dbReference type="FunFam" id="3.30.70.270:FF:000026">
    <property type="entry name" value="Transposon Ty3-G Gag-Pol polyprotein"/>
    <property type="match status" value="1"/>
</dbReference>
<keyword evidence="3" id="KW-1185">Reference proteome</keyword>
<name>A0A4Y2ASY9_ARAVE</name>
<feature type="domain" description="Reverse transcriptase" evidence="1">
    <location>
        <begin position="74"/>
        <end position="228"/>
    </location>
</feature>
<sequence length="351" mass="40774">MDQYSEVFKGLGEFPGKLYYIEIKSEVKHLINAPRRVPQSLHKELEKTLNEFVQLGIVFPVNNPIDWVNSLIIVKKPNGKLRIFLYPRNLNKEIKRVHYVISYVGEIISRLEGKQCFSMLDLKEGLIPLDKDSAELCTYNSPFGRYKFNRLPFDICTAPEIFQKKNQKLFGDIEGVEIYFYDLIITGKNKEERDKILLEVLDRAKENNIKFKPNKFQLRIKEVKYMGLLVSKDWVKADPSHVRAINELEKPTSKNDIKRLLGMVNFLSKFKPNVSAVTSPLRVLLKKDIEFQWNHEQETSFEEIKRLISSTPVLKVFNDSLSITIQCDILKMGWVLVCCKRGILSHLHLGA</sequence>
<dbReference type="InterPro" id="IPR000477">
    <property type="entry name" value="RT_dom"/>
</dbReference>
<protein>
    <submittedName>
        <fullName evidence="2">Transposon Ty3-I Gag-Pol polyprotein</fullName>
    </submittedName>
</protein>
<dbReference type="Gene3D" id="3.10.10.10">
    <property type="entry name" value="HIV Type 1 Reverse Transcriptase, subunit A, domain 1"/>
    <property type="match status" value="1"/>
</dbReference>
<dbReference type="Pfam" id="PF00078">
    <property type="entry name" value="RVT_1"/>
    <property type="match status" value="1"/>
</dbReference>
<dbReference type="Gene3D" id="3.30.70.270">
    <property type="match status" value="2"/>
</dbReference>
<dbReference type="PANTHER" id="PTHR37984:SF7">
    <property type="entry name" value="INTEGRASE CATALYTIC DOMAIN-CONTAINING PROTEIN"/>
    <property type="match status" value="1"/>
</dbReference>
<organism evidence="2 3">
    <name type="scientific">Araneus ventricosus</name>
    <name type="common">Orbweaver spider</name>
    <name type="synonym">Epeira ventricosa</name>
    <dbReference type="NCBI Taxonomy" id="182803"/>
    <lineage>
        <taxon>Eukaryota</taxon>
        <taxon>Metazoa</taxon>
        <taxon>Ecdysozoa</taxon>
        <taxon>Arthropoda</taxon>
        <taxon>Chelicerata</taxon>
        <taxon>Arachnida</taxon>
        <taxon>Araneae</taxon>
        <taxon>Araneomorphae</taxon>
        <taxon>Entelegynae</taxon>
        <taxon>Araneoidea</taxon>
        <taxon>Araneidae</taxon>
        <taxon>Araneus</taxon>
    </lineage>
</organism>
<dbReference type="InterPro" id="IPR043128">
    <property type="entry name" value="Rev_trsase/Diguanyl_cyclase"/>
</dbReference>
<evidence type="ECO:0000313" key="3">
    <source>
        <dbReference type="Proteomes" id="UP000499080"/>
    </source>
</evidence>
<dbReference type="GO" id="GO:0071897">
    <property type="term" value="P:DNA biosynthetic process"/>
    <property type="evidence" value="ECO:0007669"/>
    <property type="project" value="UniProtKB-ARBA"/>
</dbReference>
<comment type="caution">
    <text evidence="2">The sequence shown here is derived from an EMBL/GenBank/DDBJ whole genome shotgun (WGS) entry which is preliminary data.</text>
</comment>
<dbReference type="PANTHER" id="PTHR37984">
    <property type="entry name" value="PROTEIN CBG26694"/>
    <property type="match status" value="1"/>
</dbReference>
<dbReference type="AlphaFoldDB" id="A0A4Y2ASY9"/>